<organism evidence="1 2">
    <name type="scientific">Trifolium pratense</name>
    <name type="common">Red clover</name>
    <dbReference type="NCBI Taxonomy" id="57577"/>
    <lineage>
        <taxon>Eukaryota</taxon>
        <taxon>Viridiplantae</taxon>
        <taxon>Streptophyta</taxon>
        <taxon>Embryophyta</taxon>
        <taxon>Tracheophyta</taxon>
        <taxon>Spermatophyta</taxon>
        <taxon>Magnoliopsida</taxon>
        <taxon>eudicotyledons</taxon>
        <taxon>Gunneridae</taxon>
        <taxon>Pentapetalae</taxon>
        <taxon>rosids</taxon>
        <taxon>fabids</taxon>
        <taxon>Fabales</taxon>
        <taxon>Fabaceae</taxon>
        <taxon>Papilionoideae</taxon>
        <taxon>50 kb inversion clade</taxon>
        <taxon>NPAAA clade</taxon>
        <taxon>Hologalegina</taxon>
        <taxon>IRL clade</taxon>
        <taxon>Trifolieae</taxon>
        <taxon>Trifolium</taxon>
    </lineage>
</organism>
<protein>
    <submittedName>
        <fullName evidence="1">Uncharacterized protein</fullName>
    </submittedName>
</protein>
<name>A0ACB0K349_TRIPR</name>
<comment type="caution">
    <text evidence="1">The sequence shown here is derived from an EMBL/GenBank/DDBJ whole genome shotgun (WGS) entry which is preliminary data.</text>
</comment>
<proteinExistence type="predicted"/>
<gene>
    <name evidence="1" type="ORF">MILVUS5_LOCUS18102</name>
</gene>
<dbReference type="EMBL" id="CASHSV030000109">
    <property type="protein sequence ID" value="CAJ2650215.1"/>
    <property type="molecule type" value="Genomic_DNA"/>
</dbReference>
<accession>A0ACB0K349</accession>
<sequence>MGSEYHTSHIFFFPFLAPGHSIPMVDMAKLFASKGVKATIITTPLNEPCISKSIEKSKINGHNIHIKTIEFPSSQVCLPNQCENIDSIPSPETFTTFCKATKLLQEPLEKLLLEQNPDCVVSDLFLPWTYDSTVKFEIPRIVFNGCGFFSLCAVECMRLYEPLKNVFSDSETFVIPNLPGEIKMTRLQIPPFEILKEFEGMARLLREAKESELKSFGVIVNSFYELENVYADYYRKALGRKAWHIGPLFLCNKDIEEKANRGNSDSIDQHACLKWLDAKKPSSVVYLCFGSMANFSNTQLREIAMGLEATGKNFIWVVRRSKEDGDEWLPEGFEKNMEGKGVIIRGWSPQALILEHEATGAFVTHCGWNSILEGITARVPMVTWPVAAEQFYNEKLVNEVLKIGVPVGVKKWVGLEGDSVEWNKVEKAVKRIMEGEEADEMKNNIKVLSELSKRAVEEGGSSYSDLNVLIEELSLLRH</sequence>
<evidence type="ECO:0000313" key="1">
    <source>
        <dbReference type="EMBL" id="CAJ2650215.1"/>
    </source>
</evidence>
<reference evidence="1" key="1">
    <citation type="submission" date="2023-10" db="EMBL/GenBank/DDBJ databases">
        <authorList>
            <person name="Rodriguez Cubillos JULIANA M."/>
            <person name="De Vega J."/>
        </authorList>
    </citation>
    <scope>NUCLEOTIDE SEQUENCE</scope>
</reference>
<keyword evidence="2" id="KW-1185">Reference proteome</keyword>
<dbReference type="Proteomes" id="UP001177021">
    <property type="component" value="Unassembled WGS sequence"/>
</dbReference>
<evidence type="ECO:0000313" key="2">
    <source>
        <dbReference type="Proteomes" id="UP001177021"/>
    </source>
</evidence>